<dbReference type="PROSITE" id="PS51352">
    <property type="entry name" value="THIOREDOXIN_2"/>
    <property type="match status" value="1"/>
</dbReference>
<reference evidence="3" key="1">
    <citation type="submission" date="2022-08" db="EMBL/GenBank/DDBJ databases">
        <authorList>
            <person name="Somphong A."/>
            <person name="Phongsopitanun W."/>
        </authorList>
    </citation>
    <scope>NUCLEOTIDE SEQUENCE</scope>
    <source>
        <strain evidence="3">LP05-1</strain>
    </source>
</reference>
<dbReference type="PANTHER" id="PTHR43601">
    <property type="entry name" value="THIOREDOXIN, MITOCHONDRIAL"/>
    <property type="match status" value="1"/>
</dbReference>
<feature type="signal peptide" evidence="1">
    <location>
        <begin position="1"/>
        <end position="25"/>
    </location>
</feature>
<dbReference type="CDD" id="cd02947">
    <property type="entry name" value="TRX_family"/>
    <property type="match status" value="1"/>
</dbReference>
<evidence type="ECO:0000313" key="4">
    <source>
        <dbReference type="Proteomes" id="UP001431313"/>
    </source>
</evidence>
<protein>
    <submittedName>
        <fullName evidence="3">Thioredoxin family protein</fullName>
    </submittedName>
</protein>
<organism evidence="3 4">
    <name type="scientific">Streptomyces pyxinae</name>
    <dbReference type="NCBI Taxonomy" id="2970734"/>
    <lineage>
        <taxon>Bacteria</taxon>
        <taxon>Bacillati</taxon>
        <taxon>Actinomycetota</taxon>
        <taxon>Actinomycetes</taxon>
        <taxon>Kitasatosporales</taxon>
        <taxon>Streptomycetaceae</taxon>
        <taxon>Streptomyces</taxon>
    </lineage>
</organism>
<gene>
    <name evidence="3" type="ORF">NX801_07175</name>
</gene>
<keyword evidence="1" id="KW-0732">Signal</keyword>
<dbReference type="PANTHER" id="PTHR43601:SF3">
    <property type="entry name" value="THIOREDOXIN, MITOCHONDRIAL"/>
    <property type="match status" value="1"/>
</dbReference>
<dbReference type="Gene3D" id="3.40.30.10">
    <property type="entry name" value="Glutaredoxin"/>
    <property type="match status" value="1"/>
</dbReference>
<evidence type="ECO:0000313" key="3">
    <source>
        <dbReference type="EMBL" id="MCS0635443.1"/>
    </source>
</evidence>
<proteinExistence type="predicted"/>
<name>A0ABT2CDE0_9ACTN</name>
<dbReference type="EMBL" id="JANUGQ010000004">
    <property type="protein sequence ID" value="MCS0635443.1"/>
    <property type="molecule type" value="Genomic_DNA"/>
</dbReference>
<evidence type="ECO:0000256" key="1">
    <source>
        <dbReference type="SAM" id="SignalP"/>
    </source>
</evidence>
<accession>A0ABT2CDE0</accession>
<sequence>MFKTLATAATTALLMLGGAAVPAVAAAPAAPVTYRAAADTPSEIDVTSANYQQVVEYSKTKPVVLDFTATWCSWCQKQKPYLAQYNKDDKGAWIWARVDADTNRDLVRKFKVSGLPTLVNLRNGAEAGSRMEGWDGARALRTWLNNL</sequence>
<dbReference type="Pfam" id="PF00085">
    <property type="entry name" value="Thioredoxin"/>
    <property type="match status" value="1"/>
</dbReference>
<keyword evidence="4" id="KW-1185">Reference proteome</keyword>
<dbReference type="SUPFAM" id="SSF52833">
    <property type="entry name" value="Thioredoxin-like"/>
    <property type="match status" value="1"/>
</dbReference>
<dbReference type="InterPro" id="IPR013766">
    <property type="entry name" value="Thioredoxin_domain"/>
</dbReference>
<feature type="chain" id="PRO_5047175590" evidence="1">
    <location>
        <begin position="26"/>
        <end position="147"/>
    </location>
</feature>
<feature type="domain" description="Thioredoxin" evidence="2">
    <location>
        <begin position="15"/>
        <end position="147"/>
    </location>
</feature>
<comment type="caution">
    <text evidence="3">The sequence shown here is derived from an EMBL/GenBank/DDBJ whole genome shotgun (WGS) entry which is preliminary data.</text>
</comment>
<evidence type="ECO:0000259" key="2">
    <source>
        <dbReference type="PROSITE" id="PS51352"/>
    </source>
</evidence>
<dbReference type="Proteomes" id="UP001431313">
    <property type="component" value="Unassembled WGS sequence"/>
</dbReference>
<dbReference type="RefSeq" id="WP_258786260.1">
    <property type="nucleotide sequence ID" value="NZ_JANUGQ010000004.1"/>
</dbReference>
<dbReference type="InterPro" id="IPR036249">
    <property type="entry name" value="Thioredoxin-like_sf"/>
</dbReference>